<feature type="compositionally biased region" description="Basic and acidic residues" evidence="2">
    <location>
        <begin position="36"/>
        <end position="47"/>
    </location>
</feature>
<comment type="caution">
    <text evidence="3">The sequence shown here is derived from an EMBL/GenBank/DDBJ whole genome shotgun (WGS) entry which is preliminary data.</text>
</comment>
<feature type="region of interest" description="Disordered" evidence="2">
    <location>
        <begin position="1"/>
        <end position="71"/>
    </location>
</feature>
<feature type="coiled-coil region" evidence="1">
    <location>
        <begin position="121"/>
        <end position="148"/>
    </location>
</feature>
<keyword evidence="1" id="KW-0175">Coiled coil</keyword>
<evidence type="ECO:0000256" key="1">
    <source>
        <dbReference type="SAM" id="Coils"/>
    </source>
</evidence>
<feature type="compositionally biased region" description="Acidic residues" evidence="2">
    <location>
        <begin position="48"/>
        <end position="59"/>
    </location>
</feature>
<name>A0AAN8RI36_9PEZI</name>
<protein>
    <submittedName>
        <fullName evidence="3">Uncharacterized protein</fullName>
    </submittedName>
</protein>
<dbReference type="EMBL" id="JAVHJM010000015">
    <property type="protein sequence ID" value="KAK6497256.1"/>
    <property type="molecule type" value="Genomic_DNA"/>
</dbReference>
<evidence type="ECO:0000313" key="4">
    <source>
        <dbReference type="Proteomes" id="UP001307849"/>
    </source>
</evidence>
<dbReference type="Proteomes" id="UP001307849">
    <property type="component" value="Unassembled WGS sequence"/>
</dbReference>
<accession>A0AAN8RI36</accession>
<dbReference type="AlphaFoldDB" id="A0AAN8RI36"/>
<evidence type="ECO:0000256" key="2">
    <source>
        <dbReference type="SAM" id="MobiDB-lite"/>
    </source>
</evidence>
<sequence length="487" mass="54365">MWSQKMLSTSRDQNEDQVGSMHGATKFESGDTGMPDTRENSRVTGREESEEEGDVDMEYQESGGDGYHGEVGKDAKEAEEKAVDCDSSDEMVMEDLKIGVSALDIDGDNDMWDLMGELRMGEEKEDNIEGIEGRKEEVDEQEEQAKIRGPGRERGWAYFHGQWSPNLHVSTRLLMFNLYLTDEEVKWCQNMMVTRSGGVGTYPLSVYVREGIHDLKQRISDIGKMIIDSGAGQHPRYFQFQVWVSKLANSIGQIATFAENFDLRELLGCDKKTSQLPLTSGEVLALLYAYGKNFGTGVDQEIKLGLDILIATVIFDALPIPAVDPEIVSYFLEIARRSSKRQNGSGFGPWGQVDIQTIDFSGDHITKFGTVDRSLTANEELNAKVKPAELLTMVIVKASYPVPSRIKQHFPGLAVSLVSKGLECKIERLKRRRGKNFFCKASVRCAGFGFNHWTATAKALSTETVVKRVAAQLQREIDLAYFGVHLT</sequence>
<evidence type="ECO:0000313" key="3">
    <source>
        <dbReference type="EMBL" id="KAK6497256.1"/>
    </source>
</evidence>
<organism evidence="3 4">
    <name type="scientific">Arthrobotrys conoides</name>
    <dbReference type="NCBI Taxonomy" id="74498"/>
    <lineage>
        <taxon>Eukaryota</taxon>
        <taxon>Fungi</taxon>
        <taxon>Dikarya</taxon>
        <taxon>Ascomycota</taxon>
        <taxon>Pezizomycotina</taxon>
        <taxon>Orbiliomycetes</taxon>
        <taxon>Orbiliales</taxon>
        <taxon>Orbiliaceae</taxon>
        <taxon>Arthrobotrys</taxon>
    </lineage>
</organism>
<proteinExistence type="predicted"/>
<reference evidence="3 4" key="1">
    <citation type="submission" date="2019-10" db="EMBL/GenBank/DDBJ databases">
        <authorList>
            <person name="Palmer J.M."/>
        </authorList>
    </citation>
    <scope>NUCLEOTIDE SEQUENCE [LARGE SCALE GENOMIC DNA]</scope>
    <source>
        <strain evidence="3 4">TWF506</strain>
    </source>
</reference>
<gene>
    <name evidence="3" type="ORF">TWF506_004730</name>
</gene>
<feature type="compositionally biased region" description="Polar residues" evidence="2">
    <location>
        <begin position="1"/>
        <end position="11"/>
    </location>
</feature>
<keyword evidence="4" id="KW-1185">Reference proteome</keyword>